<dbReference type="EMBL" id="JAWDGP010001156">
    <property type="protein sequence ID" value="KAK3793994.1"/>
    <property type="molecule type" value="Genomic_DNA"/>
</dbReference>
<evidence type="ECO:0000256" key="1">
    <source>
        <dbReference type="SAM" id="MobiDB-lite"/>
    </source>
</evidence>
<accession>A0AAE1E4E0</accession>
<dbReference type="Proteomes" id="UP001283361">
    <property type="component" value="Unassembled WGS sequence"/>
</dbReference>
<keyword evidence="3" id="KW-1185">Reference proteome</keyword>
<name>A0AAE1E4E0_9GAST</name>
<evidence type="ECO:0000313" key="3">
    <source>
        <dbReference type="Proteomes" id="UP001283361"/>
    </source>
</evidence>
<feature type="compositionally biased region" description="Polar residues" evidence="1">
    <location>
        <begin position="20"/>
        <end position="41"/>
    </location>
</feature>
<gene>
    <name evidence="2" type="ORF">RRG08_028428</name>
</gene>
<proteinExistence type="predicted"/>
<protein>
    <submittedName>
        <fullName evidence="2">Uncharacterized protein</fullName>
    </submittedName>
</protein>
<dbReference type="AlphaFoldDB" id="A0AAE1E4E0"/>
<feature type="region of interest" description="Disordered" evidence="1">
    <location>
        <begin position="1"/>
        <end position="41"/>
    </location>
</feature>
<comment type="caution">
    <text evidence="2">The sequence shown here is derived from an EMBL/GenBank/DDBJ whole genome shotgun (WGS) entry which is preliminary data.</text>
</comment>
<reference evidence="2" key="1">
    <citation type="journal article" date="2023" name="G3 (Bethesda)">
        <title>A reference genome for the long-term kleptoplast-retaining sea slug Elysia crispata morphotype clarki.</title>
        <authorList>
            <person name="Eastman K.E."/>
            <person name="Pendleton A.L."/>
            <person name="Shaikh M.A."/>
            <person name="Suttiyut T."/>
            <person name="Ogas R."/>
            <person name="Tomko P."/>
            <person name="Gavelis G."/>
            <person name="Widhalm J.R."/>
            <person name="Wisecaver J.H."/>
        </authorList>
    </citation>
    <scope>NUCLEOTIDE SEQUENCE</scope>
    <source>
        <strain evidence="2">ECLA1</strain>
    </source>
</reference>
<evidence type="ECO:0000313" key="2">
    <source>
        <dbReference type="EMBL" id="KAK3793994.1"/>
    </source>
</evidence>
<sequence>MLPVLTHLPPGHKAMLPGGRQTNECLDSQSHTGPSTHRLQQQAPPGAYLLASHLNRQELWRPMGKNVFTAITTGAALLILVRRHQVSENEPNKHIVVGYGLVYSSCEWHR</sequence>
<organism evidence="2 3">
    <name type="scientific">Elysia crispata</name>
    <name type="common">lettuce slug</name>
    <dbReference type="NCBI Taxonomy" id="231223"/>
    <lineage>
        <taxon>Eukaryota</taxon>
        <taxon>Metazoa</taxon>
        <taxon>Spiralia</taxon>
        <taxon>Lophotrochozoa</taxon>
        <taxon>Mollusca</taxon>
        <taxon>Gastropoda</taxon>
        <taxon>Heterobranchia</taxon>
        <taxon>Euthyneura</taxon>
        <taxon>Panpulmonata</taxon>
        <taxon>Sacoglossa</taxon>
        <taxon>Placobranchoidea</taxon>
        <taxon>Plakobranchidae</taxon>
        <taxon>Elysia</taxon>
    </lineage>
</organism>